<gene>
    <name evidence="1" type="ORF">P8192_07360</name>
</gene>
<evidence type="ECO:0000313" key="2">
    <source>
        <dbReference type="Proteomes" id="UP001219037"/>
    </source>
</evidence>
<dbReference type="Proteomes" id="UP001219037">
    <property type="component" value="Chromosome"/>
</dbReference>
<reference evidence="1 2" key="1">
    <citation type="submission" date="2023-04" db="EMBL/GenBank/DDBJ databases">
        <title>Funneling lignin-derived compounds into biodiesel using alkali-halophilic Citricoccus sp. P2.</title>
        <authorList>
            <person name="Luo C.-B."/>
        </authorList>
    </citation>
    <scope>NUCLEOTIDE SEQUENCE [LARGE SCALE GENOMIC DNA]</scope>
    <source>
        <strain evidence="1 2">P2</strain>
    </source>
</reference>
<proteinExistence type="predicted"/>
<evidence type="ECO:0008006" key="3">
    <source>
        <dbReference type="Google" id="ProtNLM"/>
    </source>
</evidence>
<sequence>MSAPEVRRNRLIGPTSLAGVFVGSLFAISACADEPPRAVMNDYLVFSQESPEDDAELLERFQGFASDLDLSTLRQVGSDGDVRFFTGMASTETEVEADSGDIAADRLCFIIDHGPDSAASMTCPTIEGSEQPVAWLWSSTTTGSVEAYLVPDQNQLDLPEGWRQISPNILVIERSESTADAATVMIDNEQVELTRGGKS</sequence>
<organism evidence="1 2">
    <name type="scientific">Citricoccus muralis</name>
    <dbReference type="NCBI Taxonomy" id="169134"/>
    <lineage>
        <taxon>Bacteria</taxon>
        <taxon>Bacillati</taxon>
        <taxon>Actinomycetota</taxon>
        <taxon>Actinomycetes</taxon>
        <taxon>Micrococcales</taxon>
        <taxon>Micrococcaceae</taxon>
        <taxon>Citricoccus</taxon>
    </lineage>
</organism>
<dbReference type="RefSeq" id="WP_278155822.1">
    <property type="nucleotide sequence ID" value="NZ_CP121252.1"/>
</dbReference>
<name>A0ABY8H3L2_9MICC</name>
<dbReference type="PROSITE" id="PS51257">
    <property type="entry name" value="PROKAR_LIPOPROTEIN"/>
    <property type="match status" value="1"/>
</dbReference>
<accession>A0ABY8H3L2</accession>
<dbReference type="EMBL" id="CP121252">
    <property type="protein sequence ID" value="WFP15252.1"/>
    <property type="molecule type" value="Genomic_DNA"/>
</dbReference>
<evidence type="ECO:0000313" key="1">
    <source>
        <dbReference type="EMBL" id="WFP15252.1"/>
    </source>
</evidence>
<protein>
    <recommendedName>
        <fullName evidence="3">Secreted protein</fullName>
    </recommendedName>
</protein>
<keyword evidence="2" id="KW-1185">Reference proteome</keyword>